<reference evidence="2 3" key="1">
    <citation type="journal article" date="2023" name="Sci. Data">
        <title>Genome assembly of the Korean intertidal mud-creeper Batillaria attramentaria.</title>
        <authorList>
            <person name="Patra A.K."/>
            <person name="Ho P.T."/>
            <person name="Jun S."/>
            <person name="Lee S.J."/>
            <person name="Kim Y."/>
            <person name="Won Y.J."/>
        </authorList>
    </citation>
    <scope>NUCLEOTIDE SEQUENCE [LARGE SCALE GENOMIC DNA]</scope>
    <source>
        <strain evidence="2">Wonlab-2016</strain>
    </source>
</reference>
<proteinExistence type="predicted"/>
<comment type="caution">
    <text evidence="2">The sequence shown here is derived from an EMBL/GenBank/DDBJ whole genome shotgun (WGS) entry which is preliminary data.</text>
</comment>
<gene>
    <name evidence="2" type="ORF">BaRGS_00024240</name>
</gene>
<accession>A0ABD0KBM2</accession>
<evidence type="ECO:0000313" key="3">
    <source>
        <dbReference type="Proteomes" id="UP001519460"/>
    </source>
</evidence>
<sequence length="94" mass="10394">MHSYITSKTSRQESSQRTTSRQESSQQLHIGEYGTYTRADVAQVCSVCPPCRVVKTSPESSILTQSAARDCLQLISLTPNIHLDVVGRRKALVT</sequence>
<organism evidence="2 3">
    <name type="scientific">Batillaria attramentaria</name>
    <dbReference type="NCBI Taxonomy" id="370345"/>
    <lineage>
        <taxon>Eukaryota</taxon>
        <taxon>Metazoa</taxon>
        <taxon>Spiralia</taxon>
        <taxon>Lophotrochozoa</taxon>
        <taxon>Mollusca</taxon>
        <taxon>Gastropoda</taxon>
        <taxon>Caenogastropoda</taxon>
        <taxon>Sorbeoconcha</taxon>
        <taxon>Cerithioidea</taxon>
        <taxon>Batillariidae</taxon>
        <taxon>Batillaria</taxon>
    </lineage>
</organism>
<feature type="region of interest" description="Disordered" evidence="1">
    <location>
        <begin position="1"/>
        <end position="29"/>
    </location>
</feature>
<keyword evidence="3" id="KW-1185">Reference proteome</keyword>
<evidence type="ECO:0000256" key="1">
    <source>
        <dbReference type="SAM" id="MobiDB-lite"/>
    </source>
</evidence>
<feature type="compositionally biased region" description="Low complexity" evidence="1">
    <location>
        <begin position="12"/>
        <end position="27"/>
    </location>
</feature>
<protein>
    <submittedName>
        <fullName evidence="2">Uncharacterized protein</fullName>
    </submittedName>
</protein>
<dbReference type="AlphaFoldDB" id="A0ABD0KBM2"/>
<dbReference type="Proteomes" id="UP001519460">
    <property type="component" value="Unassembled WGS sequence"/>
</dbReference>
<evidence type="ECO:0000313" key="2">
    <source>
        <dbReference type="EMBL" id="KAK7484484.1"/>
    </source>
</evidence>
<name>A0ABD0KBM2_9CAEN</name>
<dbReference type="EMBL" id="JACVVK020000209">
    <property type="protein sequence ID" value="KAK7484484.1"/>
    <property type="molecule type" value="Genomic_DNA"/>
</dbReference>